<dbReference type="EMBL" id="GBXM01105355">
    <property type="protein sequence ID" value="JAH03222.1"/>
    <property type="molecule type" value="Transcribed_RNA"/>
</dbReference>
<reference evidence="1" key="1">
    <citation type="submission" date="2014-11" db="EMBL/GenBank/DDBJ databases">
        <authorList>
            <person name="Amaro Gonzalez C."/>
        </authorList>
    </citation>
    <scope>NUCLEOTIDE SEQUENCE</scope>
</reference>
<organism evidence="1">
    <name type="scientific">Anguilla anguilla</name>
    <name type="common">European freshwater eel</name>
    <name type="synonym">Muraena anguilla</name>
    <dbReference type="NCBI Taxonomy" id="7936"/>
    <lineage>
        <taxon>Eukaryota</taxon>
        <taxon>Metazoa</taxon>
        <taxon>Chordata</taxon>
        <taxon>Craniata</taxon>
        <taxon>Vertebrata</taxon>
        <taxon>Euteleostomi</taxon>
        <taxon>Actinopterygii</taxon>
        <taxon>Neopterygii</taxon>
        <taxon>Teleostei</taxon>
        <taxon>Anguilliformes</taxon>
        <taxon>Anguillidae</taxon>
        <taxon>Anguilla</taxon>
    </lineage>
</organism>
<reference evidence="1" key="2">
    <citation type="journal article" date="2015" name="Fish Shellfish Immunol.">
        <title>Early steps in the European eel (Anguilla anguilla)-Vibrio vulnificus interaction in the gills: Role of the RtxA13 toxin.</title>
        <authorList>
            <person name="Callol A."/>
            <person name="Pajuelo D."/>
            <person name="Ebbesson L."/>
            <person name="Teles M."/>
            <person name="MacKenzie S."/>
            <person name="Amaro C."/>
        </authorList>
    </citation>
    <scope>NUCLEOTIDE SEQUENCE</scope>
</reference>
<protein>
    <submittedName>
        <fullName evidence="1">Uncharacterized protein</fullName>
    </submittedName>
</protein>
<accession>A0A0E9PRQ6</accession>
<name>A0A0E9PRQ6_ANGAN</name>
<dbReference type="EMBL" id="GBXM01102029">
    <property type="protein sequence ID" value="JAH06548.1"/>
    <property type="molecule type" value="Transcribed_RNA"/>
</dbReference>
<proteinExistence type="predicted"/>
<evidence type="ECO:0000313" key="1">
    <source>
        <dbReference type="EMBL" id="JAH06548.1"/>
    </source>
</evidence>
<sequence>MSYLEKLFPTLPQVAPAESRYLMSSTSRMSDSTN</sequence>
<dbReference type="AlphaFoldDB" id="A0A0E9PRQ6"/>